<dbReference type="AlphaFoldDB" id="A0A9P0JDL5"/>
<sequence>MRKKARNDFEKDFFKLMNNAVFGKTMQSKRKEMKMELVSCERRLQKLINKCTFKHCTNYNENLNAVALENKIIRFDKPIYIGFAVLDISKTLMYDYHYNVMKRHYRDKIELMYTDTDSLVYHVQTEDFYMDLAANPSLLDRMDTANLPSDHPCYVADRKKSPGFFSDEVDGNVVTEFCALRAKSYAFDVYTRENNAGGGEKIKAKGIRQHVVKNHMTLEDHRRCLFGEDGVEAYRENVSIRSFNHQLMTIKTNKLTYNSYDDKRVVLRDKINTLAHGHYSIERDEPEDE</sequence>
<dbReference type="SUPFAM" id="SSF56672">
    <property type="entry name" value="DNA/RNA polymerases"/>
    <property type="match status" value="1"/>
</dbReference>
<organism evidence="1 2">
    <name type="scientific">Aphis gossypii</name>
    <name type="common">Cotton aphid</name>
    <dbReference type="NCBI Taxonomy" id="80765"/>
    <lineage>
        <taxon>Eukaryota</taxon>
        <taxon>Metazoa</taxon>
        <taxon>Ecdysozoa</taxon>
        <taxon>Arthropoda</taxon>
        <taxon>Hexapoda</taxon>
        <taxon>Insecta</taxon>
        <taxon>Pterygota</taxon>
        <taxon>Neoptera</taxon>
        <taxon>Paraneoptera</taxon>
        <taxon>Hemiptera</taxon>
        <taxon>Sternorrhyncha</taxon>
        <taxon>Aphidomorpha</taxon>
        <taxon>Aphidoidea</taxon>
        <taxon>Aphididae</taxon>
        <taxon>Aphidini</taxon>
        <taxon>Aphis</taxon>
        <taxon>Aphis</taxon>
    </lineage>
</organism>
<gene>
    <name evidence="1" type="ORF">APHIGO_LOCUS8625</name>
</gene>
<keyword evidence="2" id="KW-1185">Reference proteome</keyword>
<reference evidence="1" key="2">
    <citation type="submission" date="2022-10" db="EMBL/GenBank/DDBJ databases">
        <authorList>
            <consortium name="ENA_rothamsted_submissions"/>
            <consortium name="culmorum"/>
            <person name="King R."/>
        </authorList>
    </citation>
    <scope>NUCLEOTIDE SEQUENCE</scope>
</reference>
<dbReference type="EMBL" id="OU899036">
    <property type="protein sequence ID" value="CAH1732039.1"/>
    <property type="molecule type" value="Genomic_DNA"/>
</dbReference>
<evidence type="ECO:0000313" key="2">
    <source>
        <dbReference type="Proteomes" id="UP001154329"/>
    </source>
</evidence>
<accession>A0A9P0JDL5</accession>
<name>A0A9P0JDL5_APHGO</name>
<dbReference type="PANTHER" id="PTHR31511:SF12">
    <property type="entry name" value="RHO TERMINATION FACTOR N-TERMINAL DOMAIN-CONTAINING PROTEIN"/>
    <property type="match status" value="1"/>
</dbReference>
<dbReference type="PANTHER" id="PTHR31511">
    <property type="entry name" value="PROTEIN CBG23764"/>
    <property type="match status" value="1"/>
</dbReference>
<reference evidence="1" key="1">
    <citation type="submission" date="2022-02" db="EMBL/GenBank/DDBJ databases">
        <authorList>
            <person name="King R."/>
        </authorList>
    </citation>
    <scope>NUCLEOTIDE SEQUENCE</scope>
</reference>
<dbReference type="InterPro" id="IPR043502">
    <property type="entry name" value="DNA/RNA_pol_sf"/>
</dbReference>
<dbReference type="Proteomes" id="UP001154329">
    <property type="component" value="Chromosome 3"/>
</dbReference>
<evidence type="ECO:0008006" key="3">
    <source>
        <dbReference type="Google" id="ProtNLM"/>
    </source>
</evidence>
<proteinExistence type="predicted"/>
<evidence type="ECO:0000313" key="1">
    <source>
        <dbReference type="EMBL" id="CAH1732039.1"/>
    </source>
</evidence>
<protein>
    <recommendedName>
        <fullName evidence="3">DNA-directed DNA polymerase</fullName>
    </recommendedName>
</protein>
<dbReference type="GO" id="GO:0071897">
    <property type="term" value="P:DNA biosynthetic process"/>
    <property type="evidence" value="ECO:0007669"/>
    <property type="project" value="UniProtKB-ARBA"/>
</dbReference>